<comment type="subcellular location">
    <subcellularLocation>
        <location evidence="1 8">Cell membrane</location>
        <topology evidence="1 8">Multi-pass membrane protein</topology>
    </subcellularLocation>
</comment>
<keyword evidence="11" id="KW-1185">Reference proteome</keyword>
<evidence type="ECO:0000259" key="9">
    <source>
        <dbReference type="PROSITE" id="PS50928"/>
    </source>
</evidence>
<feature type="domain" description="ABC transmembrane type-1" evidence="9">
    <location>
        <begin position="86"/>
        <end position="293"/>
    </location>
</feature>
<feature type="transmembrane region" description="Helical" evidence="8">
    <location>
        <begin position="272"/>
        <end position="294"/>
    </location>
</feature>
<reference evidence="10 11" key="1">
    <citation type="submission" date="2021-06" db="EMBL/GenBank/DDBJ databases">
        <title>Rhodobacteraceae bacterium strain HSP-20.</title>
        <authorList>
            <person name="Chen W.-M."/>
        </authorList>
    </citation>
    <scope>NUCLEOTIDE SEQUENCE [LARGE SCALE GENOMIC DNA]</scope>
    <source>
        <strain evidence="10 11">HSP-20</strain>
    </source>
</reference>
<feature type="transmembrane region" description="Helical" evidence="8">
    <location>
        <begin position="123"/>
        <end position="145"/>
    </location>
</feature>
<organism evidence="10 11">
    <name type="scientific">Paragemmobacter amnigenus</name>
    <dbReference type="NCBI Taxonomy" id="2852097"/>
    <lineage>
        <taxon>Bacteria</taxon>
        <taxon>Pseudomonadati</taxon>
        <taxon>Pseudomonadota</taxon>
        <taxon>Alphaproteobacteria</taxon>
        <taxon>Rhodobacterales</taxon>
        <taxon>Paracoccaceae</taxon>
        <taxon>Paragemmobacter</taxon>
    </lineage>
</organism>
<dbReference type="InterPro" id="IPR000515">
    <property type="entry name" value="MetI-like"/>
</dbReference>
<dbReference type="EMBL" id="JAAATX020000001">
    <property type="protein sequence ID" value="MBU9696673.1"/>
    <property type="molecule type" value="Genomic_DNA"/>
</dbReference>
<keyword evidence="3 8" id="KW-0813">Transport</keyword>
<evidence type="ECO:0000313" key="10">
    <source>
        <dbReference type="EMBL" id="MBU9696673.1"/>
    </source>
</evidence>
<evidence type="ECO:0000256" key="7">
    <source>
        <dbReference type="ARBA" id="ARBA00023136"/>
    </source>
</evidence>
<evidence type="ECO:0000256" key="6">
    <source>
        <dbReference type="ARBA" id="ARBA00022989"/>
    </source>
</evidence>
<dbReference type="PROSITE" id="PS50928">
    <property type="entry name" value="ABC_TM1"/>
    <property type="match status" value="1"/>
</dbReference>
<comment type="similarity">
    <text evidence="2">Belongs to the binding-protein-dependent transport system permease family. CysTW subfamily.</text>
</comment>
<evidence type="ECO:0000313" key="11">
    <source>
        <dbReference type="Proteomes" id="UP000731907"/>
    </source>
</evidence>
<keyword evidence="6 8" id="KW-1133">Transmembrane helix</keyword>
<evidence type="ECO:0000256" key="4">
    <source>
        <dbReference type="ARBA" id="ARBA00022475"/>
    </source>
</evidence>
<evidence type="ECO:0000256" key="2">
    <source>
        <dbReference type="ARBA" id="ARBA00007069"/>
    </source>
</evidence>
<dbReference type="PANTHER" id="PTHR42929:SF1">
    <property type="entry name" value="INNER MEMBRANE ABC TRANSPORTER PERMEASE PROTEIN YDCU-RELATED"/>
    <property type="match status" value="1"/>
</dbReference>
<feature type="transmembrane region" description="Helical" evidence="8">
    <location>
        <begin position="20"/>
        <end position="44"/>
    </location>
</feature>
<keyword evidence="5 8" id="KW-0812">Transmembrane</keyword>
<gene>
    <name evidence="10" type="ORF">GU927_002315</name>
</gene>
<accession>A0ABS6IYU4</accession>
<dbReference type="Proteomes" id="UP000731907">
    <property type="component" value="Unassembled WGS sequence"/>
</dbReference>
<keyword evidence="4" id="KW-1003">Cell membrane</keyword>
<protein>
    <submittedName>
        <fullName evidence="10">ABC transporter permease</fullName>
    </submittedName>
</protein>
<sequence>MTPAPQGNGTGYRAIVGPLLIPTWVMIGIFLVLPVLLMAVYSFLTKEFRGGVVWDFTLAAYDQFFLNRGLFGDEPPVIEWTYITIFWRSIWQAALATLICLIVGFPTAWFIATRPARTRAVWLFLVTVPYWVNLLIRTVSLKFLIRENGPLNESLMALGLITDPLPLVNTNLAVQLGLFYSYLPFMVLPVYAAVERYNFALSEAAADLYASRWVTLREIVLPVVKPGIIAGCILVFVPSLGAFLAPDLLGGAKTFMIGSLIDEQFRGSQGNWPFGAAAAMILMTLVLIVLTVYARAQTKGDAR</sequence>
<dbReference type="PANTHER" id="PTHR42929">
    <property type="entry name" value="INNER MEMBRANE ABC TRANSPORTER PERMEASE PROTEIN YDCU-RELATED-RELATED"/>
    <property type="match status" value="1"/>
</dbReference>
<evidence type="ECO:0000256" key="3">
    <source>
        <dbReference type="ARBA" id="ARBA00022448"/>
    </source>
</evidence>
<proteinExistence type="inferred from homology"/>
<feature type="transmembrane region" description="Helical" evidence="8">
    <location>
        <begin position="227"/>
        <end position="245"/>
    </location>
</feature>
<evidence type="ECO:0000256" key="5">
    <source>
        <dbReference type="ARBA" id="ARBA00022692"/>
    </source>
</evidence>
<evidence type="ECO:0000256" key="8">
    <source>
        <dbReference type="RuleBase" id="RU363032"/>
    </source>
</evidence>
<name>A0ABS6IYU4_9RHOB</name>
<comment type="caution">
    <text evidence="10">The sequence shown here is derived from an EMBL/GenBank/DDBJ whole genome shotgun (WGS) entry which is preliminary data.</text>
</comment>
<feature type="transmembrane region" description="Helical" evidence="8">
    <location>
        <begin position="90"/>
        <end position="111"/>
    </location>
</feature>
<dbReference type="RefSeq" id="WP_217765503.1">
    <property type="nucleotide sequence ID" value="NZ_JAAATX020000001.1"/>
</dbReference>
<dbReference type="Pfam" id="PF00528">
    <property type="entry name" value="BPD_transp_1"/>
    <property type="match status" value="1"/>
</dbReference>
<keyword evidence="7 8" id="KW-0472">Membrane</keyword>
<feature type="transmembrane region" description="Helical" evidence="8">
    <location>
        <begin position="172"/>
        <end position="194"/>
    </location>
</feature>
<evidence type="ECO:0000256" key="1">
    <source>
        <dbReference type="ARBA" id="ARBA00004651"/>
    </source>
</evidence>
<dbReference type="CDD" id="cd06261">
    <property type="entry name" value="TM_PBP2"/>
    <property type="match status" value="1"/>
</dbReference>